<dbReference type="InterPro" id="IPR004255">
    <property type="entry name" value="O-acyltransferase_WSD1_N"/>
</dbReference>
<keyword evidence="9 13" id="KW-0012">Acyltransferase</keyword>
<evidence type="ECO:0000256" key="1">
    <source>
        <dbReference type="ARBA" id="ARBA00004771"/>
    </source>
</evidence>
<dbReference type="STRING" id="1344003.SAMN05445060_2995"/>
<evidence type="ECO:0000313" key="14">
    <source>
        <dbReference type="Proteomes" id="UP000186218"/>
    </source>
</evidence>
<dbReference type="GO" id="GO:0019432">
    <property type="term" value="P:triglyceride biosynthetic process"/>
    <property type="evidence" value="ECO:0007669"/>
    <property type="project" value="UniProtKB-UniPathway"/>
</dbReference>
<keyword evidence="14" id="KW-1185">Reference proteome</keyword>
<evidence type="ECO:0000256" key="5">
    <source>
        <dbReference type="ARBA" id="ARBA00022516"/>
    </source>
</evidence>
<feature type="domain" description="O-acyltransferase WSD1-like N-terminal" evidence="11">
    <location>
        <begin position="9"/>
        <end position="265"/>
    </location>
</feature>
<keyword evidence="7" id="KW-0319">Glycerol metabolism</keyword>
<dbReference type="GO" id="GO:0006071">
    <property type="term" value="P:glycerol metabolic process"/>
    <property type="evidence" value="ECO:0007669"/>
    <property type="project" value="UniProtKB-KW"/>
</dbReference>
<dbReference type="Pfam" id="PF03007">
    <property type="entry name" value="WS_DGAT_cat"/>
    <property type="match status" value="1"/>
</dbReference>
<comment type="pathway">
    <text evidence="1">Glycerolipid metabolism; triacylglycerol biosynthesis.</text>
</comment>
<reference evidence="13 14" key="1">
    <citation type="submission" date="2017-01" db="EMBL/GenBank/DDBJ databases">
        <authorList>
            <person name="Mah S.A."/>
            <person name="Swanson W.J."/>
            <person name="Moy G.W."/>
            <person name="Vacquier V.D."/>
        </authorList>
    </citation>
    <scope>NUCLEOTIDE SEQUENCE [LARGE SCALE GENOMIC DNA]</scope>
    <source>
        <strain evidence="13 14">CPCC 203464</strain>
    </source>
</reference>
<feature type="domain" description="O-acyltransferase WSD1 C-terminal" evidence="12">
    <location>
        <begin position="310"/>
        <end position="456"/>
    </location>
</feature>
<dbReference type="PANTHER" id="PTHR31650">
    <property type="entry name" value="O-ACYLTRANSFERASE (WSD1-LIKE) FAMILY PROTEIN"/>
    <property type="match status" value="1"/>
</dbReference>
<proteinExistence type="inferred from homology"/>
<protein>
    <recommendedName>
        <fullName evidence="4">diacylglycerol O-acyltransferase</fullName>
        <ecNumber evidence="4">2.3.1.20</ecNumber>
    </recommendedName>
</protein>
<accession>A0A1N7GQG1</accession>
<organism evidence="13 14">
    <name type="scientific">Williamsia sterculiae</name>
    <dbReference type="NCBI Taxonomy" id="1344003"/>
    <lineage>
        <taxon>Bacteria</taxon>
        <taxon>Bacillati</taxon>
        <taxon>Actinomycetota</taxon>
        <taxon>Actinomycetes</taxon>
        <taxon>Mycobacteriales</taxon>
        <taxon>Nocardiaceae</taxon>
        <taxon>Williamsia</taxon>
    </lineage>
</organism>
<dbReference type="OrthoDB" id="4506402at2"/>
<dbReference type="Pfam" id="PF06974">
    <property type="entry name" value="WS_DGAT_C"/>
    <property type="match status" value="1"/>
</dbReference>
<dbReference type="InterPro" id="IPR009721">
    <property type="entry name" value="O-acyltransferase_WSD1_C"/>
</dbReference>
<dbReference type="GO" id="GO:0004144">
    <property type="term" value="F:diacylglycerol O-acyltransferase activity"/>
    <property type="evidence" value="ECO:0007669"/>
    <property type="project" value="UniProtKB-EC"/>
</dbReference>
<dbReference type="GO" id="GO:0001666">
    <property type="term" value="P:response to hypoxia"/>
    <property type="evidence" value="ECO:0007669"/>
    <property type="project" value="TreeGrafter"/>
</dbReference>
<dbReference type="Proteomes" id="UP000186218">
    <property type="component" value="Unassembled WGS sequence"/>
</dbReference>
<evidence type="ECO:0000256" key="10">
    <source>
        <dbReference type="ARBA" id="ARBA00048109"/>
    </source>
</evidence>
<keyword evidence="5" id="KW-0444">Lipid biosynthesis</keyword>
<gene>
    <name evidence="13" type="ORF">SAMN05445060_2995</name>
</gene>
<evidence type="ECO:0000256" key="7">
    <source>
        <dbReference type="ARBA" id="ARBA00022798"/>
    </source>
</evidence>
<sequence>MSVAATSELSGHDAAYVYWGSTPTIATVVSCIAVASDDGRPLVMTRADVHDWIRPRLAISDLFTSRLRRLPGDIGMPYWERTEIDLDHHVTLHEPGRTWPETRSLLASIADAPTDFDRPLWSLDVIPEVVGHPDQPDPVTVMAIGFHHASIDGMSMSAVISALSMAEPPAAPVHRLIGDVSVAHRRRVMTGLLRVPGAWLRLLGATPRVIRDQRRAARAGTVLRHVPRTRFNTGFTGPRETDAVRFPLADVQVMKASVPGATVNTTMLSIIGEAVSEYLDRHGEPCDTLSALVPKSLRGPGAENSTAGANQFVPMFIDLAVGERDLSTRLALIGADSDREKARVAREAQHSPVGLLHYAPSMLLRWLGRRSDRQIAAPAAVFAHIIVSNVYNPNSARSMMGHPIVGGFGIQPLTGLSTLAHAVVTRGDVVAMSITTDGAVMPDLARYCDLLRASFARHRAALVETEHEQAG</sequence>
<comment type="catalytic activity">
    <reaction evidence="10">
        <text>an acyl-CoA + a 1,2-diacyl-sn-glycerol = a triacyl-sn-glycerol + CoA</text>
        <dbReference type="Rhea" id="RHEA:10868"/>
        <dbReference type="ChEBI" id="CHEBI:17815"/>
        <dbReference type="ChEBI" id="CHEBI:57287"/>
        <dbReference type="ChEBI" id="CHEBI:58342"/>
        <dbReference type="ChEBI" id="CHEBI:64615"/>
        <dbReference type="EC" id="2.3.1.20"/>
    </reaction>
</comment>
<evidence type="ECO:0000256" key="3">
    <source>
        <dbReference type="ARBA" id="ARBA00009587"/>
    </source>
</evidence>
<dbReference type="GO" id="GO:0071731">
    <property type="term" value="P:response to nitric oxide"/>
    <property type="evidence" value="ECO:0007669"/>
    <property type="project" value="TreeGrafter"/>
</dbReference>
<keyword evidence="8" id="KW-0443">Lipid metabolism</keyword>
<evidence type="ECO:0000256" key="4">
    <source>
        <dbReference type="ARBA" id="ARBA00013244"/>
    </source>
</evidence>
<evidence type="ECO:0000256" key="9">
    <source>
        <dbReference type="ARBA" id="ARBA00023315"/>
    </source>
</evidence>
<comment type="pathway">
    <text evidence="2">Lipid metabolism.</text>
</comment>
<keyword evidence="6 13" id="KW-0808">Transferase</keyword>
<dbReference type="EMBL" id="FTNT01000009">
    <property type="protein sequence ID" value="SIS14824.1"/>
    <property type="molecule type" value="Genomic_DNA"/>
</dbReference>
<dbReference type="GO" id="GO:0051701">
    <property type="term" value="P:biological process involved in interaction with host"/>
    <property type="evidence" value="ECO:0007669"/>
    <property type="project" value="TreeGrafter"/>
</dbReference>
<dbReference type="EC" id="2.3.1.20" evidence="4"/>
<evidence type="ECO:0000256" key="6">
    <source>
        <dbReference type="ARBA" id="ARBA00022679"/>
    </source>
</evidence>
<dbReference type="AlphaFoldDB" id="A0A1N7GQG1"/>
<dbReference type="GO" id="GO:0005886">
    <property type="term" value="C:plasma membrane"/>
    <property type="evidence" value="ECO:0007669"/>
    <property type="project" value="TreeGrafter"/>
</dbReference>
<evidence type="ECO:0000313" key="13">
    <source>
        <dbReference type="EMBL" id="SIS14824.1"/>
    </source>
</evidence>
<dbReference type="PANTHER" id="PTHR31650:SF1">
    <property type="entry name" value="WAX ESTER SYNTHASE_DIACYLGLYCEROL ACYLTRANSFERASE 4-RELATED"/>
    <property type="match status" value="1"/>
</dbReference>
<dbReference type="UniPathway" id="UPA00282"/>
<comment type="similarity">
    <text evidence="3">Belongs to the long-chain O-acyltransferase family.</text>
</comment>
<evidence type="ECO:0000259" key="11">
    <source>
        <dbReference type="Pfam" id="PF03007"/>
    </source>
</evidence>
<evidence type="ECO:0000256" key="2">
    <source>
        <dbReference type="ARBA" id="ARBA00005189"/>
    </source>
</evidence>
<name>A0A1N7GQG1_9NOCA</name>
<evidence type="ECO:0000256" key="8">
    <source>
        <dbReference type="ARBA" id="ARBA00023098"/>
    </source>
</evidence>
<dbReference type="RefSeq" id="WP_076480919.1">
    <property type="nucleotide sequence ID" value="NZ_FTNT01000009.1"/>
</dbReference>
<evidence type="ECO:0000259" key="12">
    <source>
        <dbReference type="Pfam" id="PF06974"/>
    </source>
</evidence>
<dbReference type="InterPro" id="IPR045034">
    <property type="entry name" value="O-acyltransferase_WSD1-like"/>
</dbReference>